<dbReference type="Proteomes" id="UP000308365">
    <property type="component" value="Unassembled WGS sequence"/>
</dbReference>
<gene>
    <name evidence="9" type="ORF">EI555_004726</name>
</gene>
<dbReference type="GO" id="GO:0006013">
    <property type="term" value="P:mannose metabolic process"/>
    <property type="evidence" value="ECO:0007669"/>
    <property type="project" value="InterPro"/>
</dbReference>
<organism evidence="9 10">
    <name type="scientific">Monodon monoceros</name>
    <name type="common">Narwhal</name>
    <name type="synonym">Ceratodon monodon</name>
    <dbReference type="NCBI Taxonomy" id="40151"/>
    <lineage>
        <taxon>Eukaryota</taxon>
        <taxon>Metazoa</taxon>
        <taxon>Chordata</taxon>
        <taxon>Craniata</taxon>
        <taxon>Vertebrata</taxon>
        <taxon>Euteleostomi</taxon>
        <taxon>Mammalia</taxon>
        <taxon>Eutheria</taxon>
        <taxon>Laurasiatheria</taxon>
        <taxon>Artiodactyla</taxon>
        <taxon>Whippomorpha</taxon>
        <taxon>Cetacea</taxon>
        <taxon>Odontoceti</taxon>
        <taxon>Monodontidae</taxon>
        <taxon>Monodon</taxon>
    </lineage>
</organism>
<dbReference type="Gene3D" id="3.20.110.10">
    <property type="entry name" value="Glycoside hydrolase 38, N terminal domain"/>
    <property type="match status" value="2"/>
</dbReference>
<sequence>MSLNRIRSPLLLTEFPSKAPQAWDLKDRKPGQRIPPQEGRPAPGRAVGQGEGQGRVVAPEIRARRAQAQEQGASGGRFQESTVRLFLRVRTVPWPRVYRGKMKLSRQFTVFGSAIFCVVIFSLYLMLDRGHLDYPKSPRREGSFPQMLDVYSLIPFDNPDGGVWKQGFDITYKADEWDTKPLQVFVVPHSHNDPGWLKTFDDYFREKTQYIFNNMVIKLKEDPRRKFMWSEISYLSKWWETIDIQKKDAVKRAEMLLDQYRKKSKLFRTTVVLAPLGDDFRYCERTEWDHQFKNYQLLFDYMNSHSQYNVKIQFGTLSDYFDALDKEDAANRKNSQSMFPVLMSIMSSEIANTKLINSEQFRAQTEEMINKGDGKSHEVKVQFSWYGTTSKKDKSGAYLFLPDGEAKLYGIEGQSVEISNIVDIRKEHNREIAMRISSSINNQNRFYTDLNGYQANVYPMTTMAYVQDAEYRLTLLSAQSLGQIEVIMDRRLMQDDNRGLEQGVHDNKITANLFRILLEKRSVMNMEEEKKSVDGKHSNEAALILHRKGFDCCFSSRDTGLLCSTTQGKKSCGSVLNKSMDFITSWELGTEKSFLDALFFRLAEWHRYFKTEAAPILLSNGSLPAEADLPSQCRIAFVTTGFTTLVQRLSALPEGKRHITALEQMKFHLEFVSVVKYQPAETSMASRVKACYGLCFQKADKGAGYLMKMVMGSKQFLLMLPSVQILKHQVNLSSFSSLKPEPASTPPQGSMANSPTVVKIPGATGTIECLSPENNQVLTKKKLQDLVREVDPDEQLDEDVEEMLLQIADNFIESVVTAAYQLARHRNLASILPKQLPLCLLAYENQISGVWRNYEVLLVFCMFLASGRAMLHGYIKTTGTKRHYSDLSALYRMAIYLYDSYNVEQAIKKSLPHNTLMSAEQCPVEQEDDNLK</sequence>
<dbReference type="InterPro" id="IPR011682">
    <property type="entry name" value="Glyco_hydro_38_C"/>
</dbReference>
<dbReference type="Gene3D" id="2.70.98.30">
    <property type="entry name" value="Golgi alpha-mannosidase II, domain 4"/>
    <property type="match status" value="2"/>
</dbReference>
<dbReference type="SUPFAM" id="SSF74650">
    <property type="entry name" value="Galactose mutarotase-like"/>
    <property type="match status" value="1"/>
</dbReference>
<dbReference type="CDD" id="cd07981">
    <property type="entry name" value="HFD_TAF12"/>
    <property type="match status" value="1"/>
</dbReference>
<feature type="transmembrane region" description="Helical" evidence="5">
    <location>
        <begin position="108"/>
        <end position="127"/>
    </location>
</feature>
<feature type="domain" description="Transcription initiation factor TFIID subunit 12" evidence="7">
    <location>
        <begin position="779"/>
        <end position="838"/>
    </location>
</feature>
<dbReference type="InterPro" id="IPR003228">
    <property type="entry name" value="TFIID_TAF12_dom"/>
</dbReference>
<dbReference type="InterPro" id="IPR050843">
    <property type="entry name" value="Glycosyl_Hydrlase_38"/>
</dbReference>
<feature type="region of interest" description="Disordered" evidence="4">
    <location>
        <begin position="21"/>
        <end position="53"/>
    </location>
</feature>
<reference evidence="10" key="1">
    <citation type="journal article" date="2019" name="IScience">
        <title>Narwhal Genome Reveals Long-Term Low Genetic Diversity despite Current Large Abundance Size.</title>
        <authorList>
            <person name="Westbury M.V."/>
            <person name="Petersen B."/>
            <person name="Garde E."/>
            <person name="Heide-Jorgensen M.P."/>
            <person name="Lorenzen E.D."/>
        </authorList>
    </citation>
    <scope>NUCLEOTIDE SEQUENCE [LARGE SCALE GENOMIC DNA]</scope>
</reference>
<evidence type="ECO:0000259" key="7">
    <source>
        <dbReference type="Pfam" id="PF03847"/>
    </source>
</evidence>
<keyword evidence="5" id="KW-0812">Transmembrane</keyword>
<evidence type="ECO:0000256" key="2">
    <source>
        <dbReference type="ARBA" id="ARBA00017484"/>
    </source>
</evidence>
<evidence type="ECO:0000259" key="8">
    <source>
        <dbReference type="Pfam" id="PF07748"/>
    </source>
</evidence>
<dbReference type="GO" id="GO:0006352">
    <property type="term" value="P:DNA-templated transcription initiation"/>
    <property type="evidence" value="ECO:0007669"/>
    <property type="project" value="InterPro"/>
</dbReference>
<dbReference type="Pfam" id="PF07748">
    <property type="entry name" value="Glyco_hydro_38C"/>
    <property type="match status" value="1"/>
</dbReference>
<evidence type="ECO:0000256" key="5">
    <source>
        <dbReference type="SAM" id="Phobius"/>
    </source>
</evidence>
<name>A0A4U1EKV7_MONMO</name>
<dbReference type="GO" id="GO:0000139">
    <property type="term" value="C:Golgi membrane"/>
    <property type="evidence" value="ECO:0007669"/>
    <property type="project" value="TreeGrafter"/>
</dbReference>
<dbReference type="Pfam" id="PF03847">
    <property type="entry name" value="TFIID_20kDa"/>
    <property type="match status" value="1"/>
</dbReference>
<feature type="domain" description="Glycoside hydrolase family 38 N-terminal" evidence="6">
    <location>
        <begin position="183"/>
        <end position="252"/>
    </location>
</feature>
<keyword evidence="5" id="KW-1133">Transmembrane helix</keyword>
<dbReference type="SUPFAM" id="SSF47113">
    <property type="entry name" value="Histone-fold"/>
    <property type="match status" value="1"/>
</dbReference>
<accession>A0A4U1EKV7</accession>
<protein>
    <recommendedName>
        <fullName evidence="2">Transcription initiation factor TFIID subunit 12</fullName>
    </recommendedName>
</protein>
<dbReference type="AlphaFoldDB" id="A0A4U1EKV7"/>
<dbReference type="GO" id="GO:0030246">
    <property type="term" value="F:carbohydrate binding"/>
    <property type="evidence" value="ECO:0007669"/>
    <property type="project" value="InterPro"/>
</dbReference>
<dbReference type="InterPro" id="IPR027291">
    <property type="entry name" value="Glyco_hydro_38_N_sf"/>
</dbReference>
<comment type="caution">
    <text evidence="9">The sequence shown here is derived from an EMBL/GenBank/DDBJ whole genome shotgun (WGS) entry which is preliminary data.</text>
</comment>
<feature type="non-terminal residue" evidence="9">
    <location>
        <position position="932"/>
    </location>
</feature>
<evidence type="ECO:0000256" key="3">
    <source>
        <dbReference type="ARBA" id="ARBA00022833"/>
    </source>
</evidence>
<dbReference type="GO" id="GO:0006491">
    <property type="term" value="P:N-glycan processing"/>
    <property type="evidence" value="ECO:0007669"/>
    <property type="project" value="TreeGrafter"/>
</dbReference>
<evidence type="ECO:0000313" key="9">
    <source>
        <dbReference type="EMBL" id="TKC36985.1"/>
    </source>
</evidence>
<evidence type="ECO:0000259" key="6">
    <source>
        <dbReference type="Pfam" id="PF01074"/>
    </source>
</evidence>
<keyword evidence="3" id="KW-0862">Zinc</keyword>
<dbReference type="PANTHER" id="PTHR11607">
    <property type="entry name" value="ALPHA-MANNOSIDASE"/>
    <property type="match status" value="1"/>
</dbReference>
<proteinExistence type="predicted"/>
<evidence type="ECO:0000256" key="1">
    <source>
        <dbReference type="ARBA" id="ARBA00001947"/>
    </source>
</evidence>
<comment type="cofactor">
    <cofactor evidence="1">
        <name>Zn(2+)</name>
        <dbReference type="ChEBI" id="CHEBI:29105"/>
    </cofactor>
</comment>
<dbReference type="GO" id="GO:0004559">
    <property type="term" value="F:alpha-mannosidase activity"/>
    <property type="evidence" value="ECO:0007669"/>
    <property type="project" value="InterPro"/>
</dbReference>
<dbReference type="GO" id="GO:0046982">
    <property type="term" value="F:protein heterodimerization activity"/>
    <property type="evidence" value="ECO:0007669"/>
    <property type="project" value="InterPro"/>
</dbReference>
<dbReference type="Gene3D" id="1.10.20.10">
    <property type="entry name" value="Histone, subunit A"/>
    <property type="match status" value="1"/>
</dbReference>
<dbReference type="PANTHER" id="PTHR11607:SF69">
    <property type="entry name" value="ALPHA-MANNOSIDASE 2"/>
    <property type="match status" value="1"/>
</dbReference>
<dbReference type="InterPro" id="IPR009072">
    <property type="entry name" value="Histone-fold"/>
</dbReference>
<evidence type="ECO:0000256" key="4">
    <source>
        <dbReference type="SAM" id="MobiDB-lite"/>
    </source>
</evidence>
<dbReference type="InterPro" id="IPR000602">
    <property type="entry name" value="Glyco_hydro_38_N"/>
</dbReference>
<dbReference type="SUPFAM" id="SSF88713">
    <property type="entry name" value="Glycoside hydrolase/deacetylase"/>
    <property type="match status" value="1"/>
</dbReference>
<dbReference type="EMBL" id="RWIC01001209">
    <property type="protein sequence ID" value="TKC36985.1"/>
    <property type="molecule type" value="Genomic_DNA"/>
</dbReference>
<dbReference type="InterPro" id="IPR011330">
    <property type="entry name" value="Glyco_hydro/deAcase_b/a-brl"/>
</dbReference>
<dbReference type="Pfam" id="PF01074">
    <property type="entry name" value="Glyco_hydro_38N"/>
    <property type="match status" value="1"/>
</dbReference>
<feature type="domain" description="Glycosyl hydrolase family 38 C-terminal" evidence="8">
    <location>
        <begin position="412"/>
        <end position="498"/>
    </location>
</feature>
<dbReference type="GO" id="GO:0005669">
    <property type="term" value="C:transcription factor TFIID complex"/>
    <property type="evidence" value="ECO:0007669"/>
    <property type="project" value="InterPro"/>
</dbReference>
<keyword evidence="5" id="KW-0472">Membrane</keyword>
<dbReference type="InterPro" id="IPR011013">
    <property type="entry name" value="Gal_mutarotase_sf_dom"/>
</dbReference>
<evidence type="ECO:0000313" key="10">
    <source>
        <dbReference type="Proteomes" id="UP000308365"/>
    </source>
</evidence>